<evidence type="ECO:0000313" key="1">
    <source>
        <dbReference type="EMBL" id="CAG8760511.1"/>
    </source>
</evidence>
<proteinExistence type="predicted"/>
<dbReference type="AlphaFoldDB" id="A0A9N9NSS0"/>
<name>A0A9N9NSS0_9GLOM</name>
<protein>
    <submittedName>
        <fullName evidence="1">10103_t:CDS:1</fullName>
    </submittedName>
</protein>
<dbReference type="OrthoDB" id="2407739at2759"/>
<comment type="caution">
    <text evidence="1">The sequence shown here is derived from an EMBL/GenBank/DDBJ whole genome shotgun (WGS) entry which is preliminary data.</text>
</comment>
<accession>A0A9N9NSS0</accession>
<keyword evidence="2" id="KW-1185">Reference proteome</keyword>
<gene>
    <name evidence="1" type="ORF">ALEPTO_LOCUS13659</name>
</gene>
<reference evidence="1" key="1">
    <citation type="submission" date="2021-06" db="EMBL/GenBank/DDBJ databases">
        <authorList>
            <person name="Kallberg Y."/>
            <person name="Tangrot J."/>
            <person name="Rosling A."/>
        </authorList>
    </citation>
    <scope>NUCLEOTIDE SEQUENCE</scope>
    <source>
        <strain evidence="1">FL130A</strain>
    </source>
</reference>
<dbReference type="EMBL" id="CAJVPS010046051">
    <property type="protein sequence ID" value="CAG8760511.1"/>
    <property type="molecule type" value="Genomic_DNA"/>
</dbReference>
<sequence length="74" mass="8208">ISQSNKNKVQKFMVEVSKNSSLSINNSNEDSDVIPTALNETEESKTQCFVSSQPSNTSFTFLYEKLCNAIILAD</sequence>
<dbReference type="Proteomes" id="UP000789508">
    <property type="component" value="Unassembled WGS sequence"/>
</dbReference>
<evidence type="ECO:0000313" key="2">
    <source>
        <dbReference type="Proteomes" id="UP000789508"/>
    </source>
</evidence>
<organism evidence="1 2">
    <name type="scientific">Ambispora leptoticha</name>
    <dbReference type="NCBI Taxonomy" id="144679"/>
    <lineage>
        <taxon>Eukaryota</taxon>
        <taxon>Fungi</taxon>
        <taxon>Fungi incertae sedis</taxon>
        <taxon>Mucoromycota</taxon>
        <taxon>Glomeromycotina</taxon>
        <taxon>Glomeromycetes</taxon>
        <taxon>Archaeosporales</taxon>
        <taxon>Ambisporaceae</taxon>
        <taxon>Ambispora</taxon>
    </lineage>
</organism>
<feature type="non-terminal residue" evidence="1">
    <location>
        <position position="1"/>
    </location>
</feature>
<feature type="non-terminal residue" evidence="1">
    <location>
        <position position="74"/>
    </location>
</feature>